<accession>A0AAN0K5X9</accession>
<organism evidence="2 3">
    <name type="scientific">Brooklawnia propionicigenes</name>
    <dbReference type="NCBI Taxonomy" id="3041175"/>
    <lineage>
        <taxon>Bacteria</taxon>
        <taxon>Bacillati</taxon>
        <taxon>Actinomycetota</taxon>
        <taxon>Actinomycetes</taxon>
        <taxon>Propionibacteriales</taxon>
        <taxon>Propionibacteriaceae</taxon>
        <taxon>Brooklawnia</taxon>
    </lineage>
</organism>
<dbReference type="AlphaFoldDB" id="A0AAN0K5X9"/>
<keyword evidence="3" id="KW-1185">Reference proteome</keyword>
<evidence type="ECO:0000313" key="3">
    <source>
        <dbReference type="Proteomes" id="UP001431656"/>
    </source>
</evidence>
<gene>
    <name evidence="2" type="ORF">brsh051_03920</name>
</gene>
<dbReference type="EMBL" id="AP028056">
    <property type="protein sequence ID" value="BEH01111.1"/>
    <property type="molecule type" value="Genomic_DNA"/>
</dbReference>
<dbReference type="Proteomes" id="UP001431656">
    <property type="component" value="Chromosome"/>
</dbReference>
<proteinExistence type="predicted"/>
<sequence>MPSFLRLVIALGRRGERLLNGGFVGRDDLLFRRIGMVRLRLNCGGNSGLRRQRSRDRRRWLGLPVEMTKYSAQPGSQLGLITPGASGSVHCHQEEDGQAENDDKEQHHEEDSHCEPPVQLGRGRSTLSVGHTAHIDAAATPDAHLHATEVTASVRLSVR</sequence>
<feature type="compositionally biased region" description="Basic and acidic residues" evidence="1">
    <location>
        <begin position="104"/>
        <end position="114"/>
    </location>
</feature>
<feature type="region of interest" description="Disordered" evidence="1">
    <location>
        <begin position="83"/>
        <end position="124"/>
    </location>
</feature>
<name>A0AAN0K5X9_9ACTN</name>
<protein>
    <submittedName>
        <fullName evidence="2">Uncharacterized protein</fullName>
    </submittedName>
</protein>
<dbReference type="KEGG" id="broo:brsh051_03920"/>
<evidence type="ECO:0000313" key="2">
    <source>
        <dbReference type="EMBL" id="BEH01111.1"/>
    </source>
</evidence>
<evidence type="ECO:0000256" key="1">
    <source>
        <dbReference type="SAM" id="MobiDB-lite"/>
    </source>
</evidence>
<reference evidence="2" key="1">
    <citation type="journal article" date="2024" name="Int. J. Syst. Evol. Microbiol.">
        <title>Brooklawnia propionicigenes sp. nov., a facultatively anaerobic, propionate-producing bacterium isolated from a methanogenic reactor treating waste from cattle farms.</title>
        <authorList>
            <person name="Akita Y."/>
            <person name="Ueki A."/>
            <person name="Tonouchi A."/>
            <person name="Sugawara Y."/>
            <person name="Honma S."/>
            <person name="Kaku N."/>
            <person name="Ueki K."/>
        </authorList>
    </citation>
    <scope>NUCLEOTIDE SEQUENCE</scope>
    <source>
        <strain evidence="2">SH051</strain>
    </source>
</reference>